<feature type="modified residue" description="4-aspartylphosphate" evidence="9">
    <location>
        <position position="536"/>
    </location>
</feature>
<dbReference type="InterPro" id="IPR020449">
    <property type="entry name" value="Tscrpt_reg_AraC-type_HTH"/>
</dbReference>
<dbReference type="InterPro" id="IPR001789">
    <property type="entry name" value="Sig_transdc_resp-reg_receiver"/>
</dbReference>
<dbReference type="OrthoDB" id="358279at2"/>
<evidence type="ECO:0000256" key="4">
    <source>
        <dbReference type="ARBA" id="ARBA00012438"/>
    </source>
</evidence>
<organism evidence="14 15">
    <name type="scientific">Hallella multisaccharivorax DSM 17128</name>
    <dbReference type="NCBI Taxonomy" id="688246"/>
    <lineage>
        <taxon>Bacteria</taxon>
        <taxon>Pseudomonadati</taxon>
        <taxon>Bacteroidota</taxon>
        <taxon>Bacteroidia</taxon>
        <taxon>Bacteroidales</taxon>
        <taxon>Prevotellaceae</taxon>
        <taxon>Hallella</taxon>
    </lineage>
</organism>
<dbReference type="SMART" id="SM00448">
    <property type="entry name" value="REC"/>
    <property type="match status" value="1"/>
</dbReference>
<dbReference type="PANTHER" id="PTHR46847:SF1">
    <property type="entry name" value="D-ALLOSE-BINDING PERIPLASMIC PROTEIN-RELATED"/>
    <property type="match status" value="1"/>
</dbReference>
<dbReference type="PANTHER" id="PTHR46847">
    <property type="entry name" value="D-ALLOSE-BINDING PERIPLASMIC PROTEIN-RELATED"/>
    <property type="match status" value="1"/>
</dbReference>
<name>F8NCG2_9BACT</name>
<keyword evidence="8" id="KW-0804">Transcription</keyword>
<dbReference type="RefSeq" id="WP_007572957.1">
    <property type="nucleotide sequence ID" value="NZ_BPTS01000001.1"/>
</dbReference>
<feature type="domain" description="Response regulatory" evidence="13">
    <location>
        <begin position="488"/>
        <end position="603"/>
    </location>
</feature>
<dbReference type="PRINTS" id="PR00032">
    <property type="entry name" value="HTHARAC"/>
</dbReference>
<evidence type="ECO:0000256" key="2">
    <source>
        <dbReference type="ARBA" id="ARBA00004196"/>
    </source>
</evidence>
<comment type="catalytic activity">
    <reaction evidence="1">
        <text>ATP + protein L-histidine = ADP + protein N-phospho-L-histidine.</text>
        <dbReference type="EC" id="2.7.13.3"/>
    </reaction>
</comment>
<dbReference type="InterPro" id="IPR036097">
    <property type="entry name" value="HisK_dim/P_sf"/>
</dbReference>
<dbReference type="GO" id="GO:0030246">
    <property type="term" value="F:carbohydrate binding"/>
    <property type="evidence" value="ECO:0007669"/>
    <property type="project" value="UniProtKB-ARBA"/>
</dbReference>
<accession>F8NCG2</accession>
<protein>
    <recommendedName>
        <fullName evidence="4">histidine kinase</fullName>
        <ecNumber evidence="4">2.7.13.3</ecNumber>
    </recommendedName>
</protein>
<proteinExistence type="inferred from homology"/>
<dbReference type="AlphaFoldDB" id="F8NCG2"/>
<dbReference type="Proteomes" id="UP000002772">
    <property type="component" value="Unassembled WGS sequence"/>
</dbReference>
<dbReference type="SUPFAM" id="SSF52172">
    <property type="entry name" value="CheY-like"/>
    <property type="match status" value="1"/>
</dbReference>
<keyword evidence="9" id="KW-0597">Phosphoprotein</keyword>
<keyword evidence="6" id="KW-0805">Transcription regulation</keyword>
<dbReference type="eggNOG" id="COG0745">
    <property type="taxonomic scope" value="Bacteria"/>
</dbReference>
<dbReference type="Pfam" id="PF13407">
    <property type="entry name" value="Peripla_BP_4"/>
    <property type="match status" value="1"/>
</dbReference>
<feature type="chain" id="PRO_5003375999" description="histidine kinase" evidence="11">
    <location>
        <begin position="22"/>
        <end position="745"/>
    </location>
</feature>
<evidence type="ECO:0000256" key="11">
    <source>
        <dbReference type="SAM" id="SignalP"/>
    </source>
</evidence>
<dbReference type="PROSITE" id="PS50110">
    <property type="entry name" value="RESPONSE_REGULATORY"/>
    <property type="match status" value="1"/>
</dbReference>
<evidence type="ECO:0000313" key="15">
    <source>
        <dbReference type="Proteomes" id="UP000002772"/>
    </source>
</evidence>
<evidence type="ECO:0000256" key="8">
    <source>
        <dbReference type="ARBA" id="ARBA00023163"/>
    </source>
</evidence>
<dbReference type="GO" id="GO:0000155">
    <property type="term" value="F:phosphorelay sensor kinase activity"/>
    <property type="evidence" value="ECO:0007669"/>
    <property type="project" value="InterPro"/>
</dbReference>
<dbReference type="InterPro" id="IPR018062">
    <property type="entry name" value="HTH_AraC-typ_CS"/>
</dbReference>
<keyword evidence="7" id="KW-0238">DNA-binding</keyword>
<keyword evidence="10" id="KW-0812">Transmembrane</keyword>
<dbReference type="EC" id="2.7.13.3" evidence="4"/>
<dbReference type="GO" id="GO:0043565">
    <property type="term" value="F:sequence-specific DNA binding"/>
    <property type="evidence" value="ECO:0007669"/>
    <property type="project" value="InterPro"/>
</dbReference>
<dbReference type="HOGENOM" id="CLU_000445_28_7_10"/>
<evidence type="ECO:0000256" key="3">
    <source>
        <dbReference type="ARBA" id="ARBA00007639"/>
    </source>
</evidence>
<dbReference type="Gene3D" id="1.10.10.60">
    <property type="entry name" value="Homeodomain-like"/>
    <property type="match status" value="2"/>
</dbReference>
<dbReference type="SUPFAM" id="SSF53822">
    <property type="entry name" value="Periplasmic binding protein-like I"/>
    <property type="match status" value="1"/>
</dbReference>
<dbReference type="PROSITE" id="PS51257">
    <property type="entry name" value="PROKAR_LIPOPROTEIN"/>
    <property type="match status" value="1"/>
</dbReference>
<dbReference type="SUPFAM" id="SSF47384">
    <property type="entry name" value="Homodimeric domain of signal transducing histidine kinase"/>
    <property type="match status" value="1"/>
</dbReference>
<reference evidence="15" key="1">
    <citation type="journal article" date="2011" name="Stand. Genomic Sci.">
        <title>Non-contiguous finished genome sequence of the opportunistic oral pathogen Prevotella multisaccharivorax type strain (PPPA20).</title>
        <authorList>
            <person name="Pati A."/>
            <person name="Gronow S."/>
            <person name="Lu M."/>
            <person name="Lapidus A."/>
            <person name="Nolan M."/>
            <person name="Lucas S."/>
            <person name="Hammon N."/>
            <person name="Deshpande S."/>
            <person name="Cheng J.F."/>
            <person name="Tapia R."/>
            <person name="Han C."/>
            <person name="Goodwin L."/>
            <person name="Pitluck S."/>
            <person name="Liolios K."/>
            <person name="Pagani I."/>
            <person name="Mavromatis K."/>
            <person name="Mikhailova N."/>
            <person name="Huntemann M."/>
            <person name="Chen A."/>
            <person name="Palaniappan K."/>
            <person name="Land M."/>
            <person name="Hauser L."/>
            <person name="Detter J.C."/>
            <person name="Brambilla E.M."/>
            <person name="Rohde M."/>
            <person name="Goker M."/>
            <person name="Woyke T."/>
            <person name="Bristow J."/>
            <person name="Eisen J.A."/>
            <person name="Markowitz V."/>
            <person name="Hugenholtz P."/>
            <person name="Kyrpides N.C."/>
            <person name="Klenk H.P."/>
            <person name="Ivanova N."/>
        </authorList>
    </citation>
    <scope>NUCLEOTIDE SEQUENCE [LARGE SCALE GENOMIC DNA]</scope>
    <source>
        <strain evidence="15">DSM 17128</strain>
    </source>
</reference>
<dbReference type="eggNOG" id="COG1879">
    <property type="taxonomic scope" value="Bacteria"/>
</dbReference>
<evidence type="ECO:0000256" key="5">
    <source>
        <dbReference type="ARBA" id="ARBA00022729"/>
    </source>
</evidence>
<gene>
    <name evidence="14" type="ORF">Premu_0575</name>
</gene>
<dbReference type="Gene3D" id="1.10.287.130">
    <property type="match status" value="1"/>
</dbReference>
<dbReference type="Pfam" id="PF00072">
    <property type="entry name" value="Response_reg"/>
    <property type="match status" value="1"/>
</dbReference>
<sequence>MSKISHLLLLLLLLVSCTSRQKERYVIGVSSCSQDIWREKLNREMKTEAYLNPGVELRFAAANDNDAQQNRQIDSLVASGIDLLIVSPNQQGTITAAIERAYDKGIPVILFDRNAKTRKYTSYMGGDNEAIGSSMAQYVISKLQDHGVVAEISGLKGSTPAIERHDGFVKTLAAAPGITFVDRRWGDWTEKSGHAQMKEILKTHRDIDYVFCQNDRMAMGAYQATKEAGLAGRIKFTGVDALAVKGGGIALIQQGVIDASCLYPTNGDKVLQQALAILRHQPYKKKTLFKSAVVTKTNSEIIYNQAHDMELQATYLSKLHDQVDQGLARLSTQRLVSYLSIGVIVLLMIVIVGGWRMLINHIRMNDERAKLQQQQLDFFTNVSHQIRTPLTLIADPIHRIVEGLNNGNNLSDDDLCTLKAVDRNATQLMRLMGKILSPTLLNNPFSTLPNEEEGSNTSDSIDCSFGSISPSPIVERRGDTSGDVSSPLILIVEDNADIRGYEYVILKDHYRVIMAADGKQGLELALQEVPDLIISDIMMPVMDGLTMCREVKNNAATSHIPVVLLTAKSREDQKAEGYESGADDYLTKPFSSRVLLSCIGNIFKGRERMRKRILSEMEKENQAGKKTDTGIKGVKNNVLSEHDREFLEKLQASMQRRLADSGVSVEDIGTDVGFSRVQLYRKAKALTGHSPVELLRTLRLKTAKEMLETTGKSVSEVAYDTGFSSPSYFTKCYKDEFGVTPSARK</sequence>
<dbReference type="PROSITE" id="PS01124">
    <property type="entry name" value="HTH_ARAC_FAMILY_2"/>
    <property type="match status" value="1"/>
</dbReference>
<dbReference type="InterPro" id="IPR009057">
    <property type="entry name" value="Homeodomain-like_sf"/>
</dbReference>
<keyword evidence="15" id="KW-1185">Reference proteome</keyword>
<evidence type="ECO:0000256" key="7">
    <source>
        <dbReference type="ARBA" id="ARBA00023125"/>
    </source>
</evidence>
<evidence type="ECO:0000256" key="9">
    <source>
        <dbReference type="PROSITE-ProRule" id="PRU00169"/>
    </source>
</evidence>
<dbReference type="CDD" id="cd17574">
    <property type="entry name" value="REC_OmpR"/>
    <property type="match status" value="1"/>
</dbReference>
<comment type="similarity">
    <text evidence="3">Belongs to the bacterial solute-binding protein 2 family.</text>
</comment>
<evidence type="ECO:0000256" key="1">
    <source>
        <dbReference type="ARBA" id="ARBA00000085"/>
    </source>
</evidence>
<dbReference type="SMART" id="SM00342">
    <property type="entry name" value="HTH_ARAC"/>
    <property type="match status" value="1"/>
</dbReference>
<dbReference type="InterPro" id="IPR028082">
    <property type="entry name" value="Peripla_BP_I"/>
</dbReference>
<evidence type="ECO:0000256" key="6">
    <source>
        <dbReference type="ARBA" id="ARBA00023015"/>
    </source>
</evidence>
<comment type="subcellular location">
    <subcellularLocation>
        <location evidence="2">Cell envelope</location>
    </subcellularLocation>
</comment>
<dbReference type="InterPro" id="IPR025997">
    <property type="entry name" value="SBP_2_dom"/>
</dbReference>
<dbReference type="InterPro" id="IPR011006">
    <property type="entry name" value="CheY-like_superfamily"/>
</dbReference>
<keyword evidence="10" id="KW-1133">Transmembrane helix</keyword>
<dbReference type="GO" id="GO:0003700">
    <property type="term" value="F:DNA-binding transcription factor activity"/>
    <property type="evidence" value="ECO:0007669"/>
    <property type="project" value="InterPro"/>
</dbReference>
<dbReference type="PROSITE" id="PS00041">
    <property type="entry name" value="HTH_ARAC_FAMILY_1"/>
    <property type="match status" value="1"/>
</dbReference>
<feature type="signal peptide" evidence="11">
    <location>
        <begin position="1"/>
        <end position="21"/>
    </location>
</feature>
<evidence type="ECO:0000259" key="12">
    <source>
        <dbReference type="PROSITE" id="PS01124"/>
    </source>
</evidence>
<keyword evidence="5 11" id="KW-0732">Signal</keyword>
<dbReference type="Pfam" id="PF12833">
    <property type="entry name" value="HTH_18"/>
    <property type="match status" value="1"/>
</dbReference>
<dbReference type="STRING" id="688246.Premu_0575"/>
<evidence type="ECO:0000256" key="10">
    <source>
        <dbReference type="SAM" id="Phobius"/>
    </source>
</evidence>
<dbReference type="GO" id="GO:0030313">
    <property type="term" value="C:cell envelope"/>
    <property type="evidence" value="ECO:0007669"/>
    <property type="project" value="UniProtKB-SubCell"/>
</dbReference>
<dbReference type="EMBL" id="GL945017">
    <property type="protein sequence ID" value="EGN56052.1"/>
    <property type="molecule type" value="Genomic_DNA"/>
</dbReference>
<dbReference type="Gene3D" id="3.40.50.2300">
    <property type="match status" value="3"/>
</dbReference>
<keyword evidence="10" id="KW-0472">Membrane</keyword>
<dbReference type="CDD" id="cd00082">
    <property type="entry name" value="HisKA"/>
    <property type="match status" value="1"/>
</dbReference>
<dbReference type="SUPFAM" id="SSF46689">
    <property type="entry name" value="Homeodomain-like"/>
    <property type="match status" value="1"/>
</dbReference>
<evidence type="ECO:0000313" key="14">
    <source>
        <dbReference type="EMBL" id="EGN56052.1"/>
    </source>
</evidence>
<feature type="domain" description="HTH araC/xylS-type" evidence="12">
    <location>
        <begin position="648"/>
        <end position="745"/>
    </location>
</feature>
<dbReference type="InterPro" id="IPR018060">
    <property type="entry name" value="HTH_AraC"/>
</dbReference>
<dbReference type="CDD" id="cd06308">
    <property type="entry name" value="PBP1_sensor_kinase-like"/>
    <property type="match status" value="1"/>
</dbReference>
<evidence type="ECO:0000259" key="13">
    <source>
        <dbReference type="PROSITE" id="PS50110"/>
    </source>
</evidence>
<dbReference type="InterPro" id="IPR003661">
    <property type="entry name" value="HisK_dim/P_dom"/>
</dbReference>
<feature type="transmembrane region" description="Helical" evidence="10">
    <location>
        <begin position="335"/>
        <end position="358"/>
    </location>
</feature>